<dbReference type="EMBL" id="ANNX02000026">
    <property type="protein sequence ID" value="KYC40961.1"/>
    <property type="molecule type" value="Genomic_DNA"/>
</dbReference>
<feature type="domain" description="DUF7379" evidence="2">
    <location>
        <begin position="901"/>
        <end position="1021"/>
    </location>
</feature>
<reference evidence="3 4" key="1">
    <citation type="journal article" date="2013" name="Genome Biol. Evol.">
        <title>Genomes of Stigonematalean cyanobacteria (subsection V) and the evolution of oxygenic photosynthesis from prokaryotes to plastids.</title>
        <authorList>
            <person name="Dagan T."/>
            <person name="Roettger M."/>
            <person name="Stucken K."/>
            <person name="Landan G."/>
            <person name="Koch R."/>
            <person name="Major P."/>
            <person name="Gould S.B."/>
            <person name="Goremykin V.V."/>
            <person name="Rippka R."/>
            <person name="Tandeau de Marsac N."/>
            <person name="Gugger M."/>
            <person name="Lockhart P.J."/>
            <person name="Allen J.F."/>
            <person name="Brune I."/>
            <person name="Maus I."/>
            <person name="Puhler A."/>
            <person name="Martin W.F."/>
        </authorList>
    </citation>
    <scope>NUCLEOTIDE SEQUENCE [LARGE SCALE GENOMIC DNA]</scope>
    <source>
        <strain evidence="3 4">PCC 7110</strain>
    </source>
</reference>
<organism evidence="3 4">
    <name type="scientific">Scytonema hofmannii PCC 7110</name>
    <dbReference type="NCBI Taxonomy" id="128403"/>
    <lineage>
        <taxon>Bacteria</taxon>
        <taxon>Bacillati</taxon>
        <taxon>Cyanobacteriota</taxon>
        <taxon>Cyanophyceae</taxon>
        <taxon>Nostocales</taxon>
        <taxon>Scytonemataceae</taxon>
        <taxon>Scytonema</taxon>
    </lineage>
</organism>
<dbReference type="GO" id="GO:0004197">
    <property type="term" value="F:cysteine-type endopeptidase activity"/>
    <property type="evidence" value="ECO:0007669"/>
    <property type="project" value="InterPro"/>
</dbReference>
<evidence type="ECO:0000259" key="1">
    <source>
        <dbReference type="Pfam" id="PF00656"/>
    </source>
</evidence>
<dbReference type="Gene3D" id="3.40.50.1820">
    <property type="entry name" value="alpha/beta hydrolase"/>
    <property type="match status" value="1"/>
</dbReference>
<dbReference type="GO" id="GO:0005737">
    <property type="term" value="C:cytoplasm"/>
    <property type="evidence" value="ECO:0007669"/>
    <property type="project" value="TreeGrafter"/>
</dbReference>
<protein>
    <submittedName>
        <fullName evidence="3">Peptidase C14 caspase catalytic subunit p20</fullName>
    </submittedName>
</protein>
<sequence length="1178" mass="131093">MAKSIYALLVGIDQYDPNSVFQVPSLQGCVNDIVAAQQYLEERTKDGEWKLIEPLILKNEQATREAIIKGFKEHLCKAESSDVVFFYYAGHGGQEKAPEEFWVLEPDRLNESLICYDSRTANEKDLADKELSYLISLVAKKEPHVLIVLDCCHSGSGTRDLAPDVKVRRAPVDTRERDLNSYLFYEDKVALDELLTSSRNLDEQKKTTGVVLPPRGKHIMFSACRDYELAKEYKGDDGEPRGVFSYFFLQTLQRTNGKMTYRDLARNINAIVSGKVKEQSPQVDATNPQELDQPFLGGAIGDRDVYFALTYSKNESGWVIDGGGLHGLRASKETETLLAIFPLTTHSEELRNLDGALGEAKVTRVLPQRSKVQIIKGEENLSEKESYKAVAISLPLPPLKVYFRTDESDATGIEIARTALQTAGPGNKPSLYVREVEQAADANYYIDANKNQYWILQREDLSPAVAPIPETPRESYTSQTASELVTRLEHIARWKNVLDLSTPATSRIKPDDIEMEITILSGQKESPSSSELRVEYTYDSDNYEWQGPVLQVKLTNRSFKTLYANVLLLSEDYAVNADLFEQKSSIKLAPSDSGGATSVESEELVFYIPEAFLEQGITEYKDIFKLIVSTTEFNASLLQQDGLNPPPETRSLEQYRGSLDRLLDGVHTRNAVRAQGTYDDWMTKEIAVTLIRPQDARIVKSNGSTSLQDGLVEVQAHPSLHAKVNLTTVPQASRDLGNLILPPILRQEPRVTQSFEFTNSRGSDPGLSAIELSDIEDYTVVNKDAPLKIVVDKGLAENEYLLPFAYDSEDKFFLPLGRGIRTENGKTEIVVERLPKPITSSRSLQGSIKIFLEKVAYQKLGRPYNYPLLRSVASIDDKDRVTYEADTETIKAQVAQSQKIVLFIHGILGSTQRSLSSINKAKVTVNGQERTLKEHYDLVLAFDYENLQTTNEENAKLLGQRLQEIGLGANHDKELHIVAHSMGGLIARWFIEQEGGNQVVQHLVMLGTPNAGSPWPTIQDWVFAALGLGLNQLSAIVWPTTIVAVLLEILENNDLSLEQLHPDSEFLKAIASSGDPHVPYTIIAGDKSLIAGVSDEKSSQLHRLMQKLFGKAVDKAIDLAFFKQPNDLAVSLASITSVSNDRTPPPRILEPYVACDHVTYFTLPPGLAALSEALSPNQ</sequence>
<dbReference type="SUPFAM" id="SSF52129">
    <property type="entry name" value="Caspase-like"/>
    <property type="match status" value="1"/>
</dbReference>
<dbReference type="InterPro" id="IPR029030">
    <property type="entry name" value="Caspase-like_dom_sf"/>
</dbReference>
<dbReference type="GO" id="GO:0006508">
    <property type="term" value="P:proteolysis"/>
    <property type="evidence" value="ECO:0007669"/>
    <property type="project" value="InterPro"/>
</dbReference>
<evidence type="ECO:0000313" key="3">
    <source>
        <dbReference type="EMBL" id="KYC40961.1"/>
    </source>
</evidence>
<dbReference type="InterPro" id="IPR055803">
    <property type="entry name" value="DUF7379"/>
</dbReference>
<dbReference type="Proteomes" id="UP000076925">
    <property type="component" value="Unassembled WGS sequence"/>
</dbReference>
<dbReference type="OrthoDB" id="8447555at2"/>
<dbReference type="InterPro" id="IPR011600">
    <property type="entry name" value="Pept_C14_caspase"/>
</dbReference>
<dbReference type="PANTHER" id="PTHR48104:SF30">
    <property type="entry name" value="METACASPASE-1"/>
    <property type="match status" value="1"/>
</dbReference>
<gene>
    <name evidence="3" type="ORF">WA1_25450</name>
</gene>
<dbReference type="SUPFAM" id="SSF53474">
    <property type="entry name" value="alpha/beta-Hydrolases"/>
    <property type="match status" value="1"/>
</dbReference>
<proteinExistence type="predicted"/>
<accession>A0A139X8C8</accession>
<feature type="domain" description="Peptidase C14 caspase" evidence="1">
    <location>
        <begin position="6"/>
        <end position="288"/>
    </location>
</feature>
<keyword evidence="4" id="KW-1185">Reference proteome</keyword>
<dbReference type="PANTHER" id="PTHR48104">
    <property type="entry name" value="METACASPASE-4"/>
    <property type="match status" value="1"/>
</dbReference>
<dbReference type="STRING" id="128403.WA1_25450"/>
<evidence type="ECO:0000313" key="4">
    <source>
        <dbReference type="Proteomes" id="UP000076925"/>
    </source>
</evidence>
<dbReference type="Pfam" id="PF00656">
    <property type="entry name" value="Peptidase_C14"/>
    <property type="match status" value="1"/>
</dbReference>
<evidence type="ECO:0000259" key="2">
    <source>
        <dbReference type="Pfam" id="PF24096"/>
    </source>
</evidence>
<dbReference type="PROSITE" id="PS51257">
    <property type="entry name" value="PROKAR_LIPOPROTEIN"/>
    <property type="match status" value="1"/>
</dbReference>
<dbReference type="RefSeq" id="WP_017739708.1">
    <property type="nucleotide sequence ID" value="NZ_KQ976354.1"/>
</dbReference>
<dbReference type="AlphaFoldDB" id="A0A139X8C8"/>
<dbReference type="Pfam" id="PF24096">
    <property type="entry name" value="DUF7379"/>
    <property type="match status" value="1"/>
</dbReference>
<comment type="caution">
    <text evidence="3">The sequence shown here is derived from an EMBL/GenBank/DDBJ whole genome shotgun (WGS) entry which is preliminary data.</text>
</comment>
<dbReference type="InterPro" id="IPR050452">
    <property type="entry name" value="Metacaspase"/>
</dbReference>
<dbReference type="InterPro" id="IPR029058">
    <property type="entry name" value="AB_hydrolase_fold"/>
</dbReference>
<name>A0A139X8C8_9CYAN</name>
<dbReference type="Gene3D" id="3.40.50.1460">
    <property type="match status" value="1"/>
</dbReference>